<dbReference type="PANTHER" id="PTHR14694">
    <property type="entry name" value="CALCIUM-RESPONSIVE TRANSCRIPTION FACTOR"/>
    <property type="match status" value="1"/>
</dbReference>
<dbReference type="InterPro" id="IPR029309">
    <property type="entry name" value="CaRF"/>
</dbReference>
<evidence type="ECO:0008006" key="4">
    <source>
        <dbReference type="Google" id="ProtNLM"/>
    </source>
</evidence>
<feature type="region of interest" description="Disordered" evidence="1">
    <location>
        <begin position="599"/>
        <end position="618"/>
    </location>
</feature>
<accession>A0AAV2IAF4</accession>
<dbReference type="Pfam" id="PF15299">
    <property type="entry name" value="ALS2CR8"/>
    <property type="match status" value="1"/>
</dbReference>
<dbReference type="GO" id="GO:0000981">
    <property type="term" value="F:DNA-binding transcription factor activity, RNA polymerase II-specific"/>
    <property type="evidence" value="ECO:0007669"/>
    <property type="project" value="TreeGrafter"/>
</dbReference>
<feature type="region of interest" description="Disordered" evidence="1">
    <location>
        <begin position="40"/>
        <end position="59"/>
    </location>
</feature>
<evidence type="ECO:0000256" key="1">
    <source>
        <dbReference type="SAM" id="MobiDB-lite"/>
    </source>
</evidence>
<dbReference type="PANTHER" id="PTHR14694:SF1">
    <property type="entry name" value="CALCIUM-RESPONSIVE TRANSCRIPTION FACTOR"/>
    <property type="match status" value="1"/>
</dbReference>
<gene>
    <name evidence="2" type="ORF">GSLYS_00017055001</name>
</gene>
<reference evidence="2 3" key="1">
    <citation type="submission" date="2024-04" db="EMBL/GenBank/DDBJ databases">
        <authorList>
            <consortium name="Genoscope - CEA"/>
            <person name="William W."/>
        </authorList>
    </citation>
    <scope>NUCLEOTIDE SEQUENCE [LARGE SCALE GENOMIC DNA]</scope>
</reference>
<feature type="compositionally biased region" description="Acidic residues" evidence="1">
    <location>
        <begin position="46"/>
        <end position="59"/>
    </location>
</feature>
<dbReference type="EMBL" id="CAXITT010000554">
    <property type="protein sequence ID" value="CAL1543521.1"/>
    <property type="molecule type" value="Genomic_DNA"/>
</dbReference>
<dbReference type="Proteomes" id="UP001497497">
    <property type="component" value="Unassembled WGS sequence"/>
</dbReference>
<comment type="caution">
    <text evidence="2">The sequence shown here is derived from an EMBL/GenBank/DDBJ whole genome shotgun (WGS) entry which is preliminary data.</text>
</comment>
<dbReference type="GO" id="GO:0005634">
    <property type="term" value="C:nucleus"/>
    <property type="evidence" value="ECO:0007669"/>
    <property type="project" value="TreeGrafter"/>
</dbReference>
<evidence type="ECO:0000313" key="3">
    <source>
        <dbReference type="Proteomes" id="UP001497497"/>
    </source>
</evidence>
<protein>
    <recommendedName>
        <fullName evidence="4">Calcium-responsive transcription factor</fullName>
    </recommendedName>
</protein>
<dbReference type="GO" id="GO:0000978">
    <property type="term" value="F:RNA polymerase II cis-regulatory region sequence-specific DNA binding"/>
    <property type="evidence" value="ECO:0007669"/>
    <property type="project" value="TreeGrafter"/>
</dbReference>
<name>A0AAV2IAF4_LYMST</name>
<evidence type="ECO:0000313" key="2">
    <source>
        <dbReference type="EMBL" id="CAL1543521.1"/>
    </source>
</evidence>
<proteinExistence type="predicted"/>
<keyword evidence="3" id="KW-1185">Reference proteome</keyword>
<organism evidence="2 3">
    <name type="scientific">Lymnaea stagnalis</name>
    <name type="common">Great pond snail</name>
    <name type="synonym">Helix stagnalis</name>
    <dbReference type="NCBI Taxonomy" id="6523"/>
    <lineage>
        <taxon>Eukaryota</taxon>
        <taxon>Metazoa</taxon>
        <taxon>Spiralia</taxon>
        <taxon>Lophotrochozoa</taxon>
        <taxon>Mollusca</taxon>
        <taxon>Gastropoda</taxon>
        <taxon>Heterobranchia</taxon>
        <taxon>Euthyneura</taxon>
        <taxon>Panpulmonata</taxon>
        <taxon>Hygrophila</taxon>
        <taxon>Lymnaeoidea</taxon>
        <taxon>Lymnaeidae</taxon>
        <taxon>Lymnaea</taxon>
    </lineage>
</organism>
<feature type="compositionally biased region" description="Polar residues" evidence="1">
    <location>
        <begin position="599"/>
        <end position="611"/>
    </location>
</feature>
<sequence>MITMTKVGELGHEDSHLASSSDGTVLLSLPLISSLDGGDLGMKSLDDEDMDDMDKGDEEDDVDVNQMLSVVNSGGNLIRANHTTLQSLLSQPISTAQMFTQQDGIQVITIPATSDFLNMSLTGDIADRFVHMVPTSADINNLGTKYIGLIAITNPNMLPNGKEMGFSGYEMIQAAEAAELSAAAAENMAAILMPPPQAPQDVNCPSWAMRLKKCEKIGDSYRGYVENETDLDLILTLHKQQTNSFWGTRQSPSPAKASTRLMWKSQYVPFDGIPFVNAGSRAVVMECQYGPRRKGTLGKRATITNLSNEFKQTCPARIYIKKVRKFPSHAVNLSLDKKSIRLAMDKAFHELREQGLDSWGEERYYVQLPTEKAHDYHEEGSSSKNDTITVVSLEEAVNDDQQHLHQERVSEARIHPAVLEKIRQMVSGGETRLYTIRKQLRKFVVRELFQGSGLVPERHDLTMFPTVNDLKNHIHQALKDIEAGILPLSAPVHLEGMPGSDCNSEEQDSSSEIKSELCSMWSGADLSASGPMPETVTVTLTQNPDEDGHHIISRIETHLSDGTTQVSTTLTPETAQLLSRLHPGLFPTGGLLRLDTSQGHSIKSESLSSPNEDGAHENPVTGLDASMVGGVHVMGGIDTSHLSGMVDMDGAHNISDMMDSDPSIHLGPGSNQNISGLIDSDSANLASIVSADSHHHHHHHLTNLSISGSQLSVLSAVDSATISEMVSSGAAHLSIVPGLPNTLALVTHKSNTGMGLDSSDSESNHMTLVEEDGCEQDEKLSDKITLHITSDQEMGMARLENRVSDL</sequence>
<dbReference type="AlphaFoldDB" id="A0AAV2IAF4"/>